<evidence type="ECO:0000313" key="6">
    <source>
        <dbReference type="Proteomes" id="UP000017837"/>
    </source>
</evidence>
<feature type="domain" description="Beta-ketoacyl-[acyl-carrier-protein] synthase III C-terminal" evidence="3">
    <location>
        <begin position="261"/>
        <end position="345"/>
    </location>
</feature>
<reference evidence="5 6" key="1">
    <citation type="journal article" date="2014" name="Nature">
        <title>Sequential evolution of bacterial morphology by co-option of a developmental regulator.</title>
        <authorList>
            <person name="Jiang C."/>
            <person name="Brown P.J."/>
            <person name="Ducret A."/>
            <person name="Brun Y.V."/>
        </authorList>
    </citation>
    <scope>NUCLEOTIDE SEQUENCE [LARGE SCALE GENOMIC DNA]</scope>
    <source>
        <strain evidence="5 6">DSM 16100</strain>
    </source>
</reference>
<gene>
    <name evidence="5" type="ORF">ABENE_05975</name>
</gene>
<dbReference type="Gene3D" id="3.40.47.10">
    <property type="match status" value="1"/>
</dbReference>
<name>V4Q6I4_9CAUL</name>
<organism evidence="5 6">
    <name type="scientific">Asticcacaulis benevestitus DSM 16100 = ATCC BAA-896</name>
    <dbReference type="NCBI Taxonomy" id="1121022"/>
    <lineage>
        <taxon>Bacteria</taxon>
        <taxon>Pseudomonadati</taxon>
        <taxon>Pseudomonadota</taxon>
        <taxon>Alphaproteobacteria</taxon>
        <taxon>Caulobacterales</taxon>
        <taxon>Caulobacteraceae</taxon>
        <taxon>Asticcacaulis</taxon>
    </lineage>
</organism>
<keyword evidence="6" id="KW-1185">Reference proteome</keyword>
<evidence type="ECO:0000259" key="3">
    <source>
        <dbReference type="Pfam" id="PF08541"/>
    </source>
</evidence>
<dbReference type="PANTHER" id="PTHR34069">
    <property type="entry name" value="3-OXOACYL-[ACYL-CARRIER-PROTEIN] SYNTHASE 3"/>
    <property type="match status" value="1"/>
</dbReference>
<sequence>MTEAILKGVSLRGIRACVPAQTRTLAEENLIPDEAERERLIGTIGVRSRHIARPDILTSDLCQKAADGLLDELGWARDSIDVLIMVTQSADFVIPSTACALQARLGLGSCLAFDINLGCSGYAYGLWTAASLMQTLKVSGRPARALVLAGDVSTSKLLEGDRSTIPLFGDAGSATALEIDPQADDMPNSHWYGVFGTDGSGAAHIMVEAGGLKHPLLPPKEPHSPEKLEELYRKSRLHLNGTEVFNFTLKNVPGLVKAIFETSGTTIEDVDYVLFHQANVFMLNHLRKKSGLPEDKVPVAMETFGNTSSASIPLTIAAKLSQIFDKPQSLIMMGFGVGWSWSAIKLTVGPMPAPQIVELA</sequence>
<feature type="domain" description="Beta-ketoacyl-[acyl-carrier-protein] synthase III N-terminal" evidence="4">
    <location>
        <begin position="113"/>
        <end position="182"/>
    </location>
</feature>
<dbReference type="Pfam" id="PF08545">
    <property type="entry name" value="ACP_syn_III"/>
    <property type="match status" value="1"/>
</dbReference>
<proteinExistence type="predicted"/>
<dbReference type="PATRIC" id="fig|1121022.4.peg.1189"/>
<dbReference type="GO" id="GO:0004315">
    <property type="term" value="F:3-oxoacyl-[acyl-carrier-protein] synthase activity"/>
    <property type="evidence" value="ECO:0007669"/>
    <property type="project" value="InterPro"/>
</dbReference>
<dbReference type="STRING" id="1121022.GCA_000376105_00815"/>
<dbReference type="GO" id="GO:0044550">
    <property type="term" value="P:secondary metabolite biosynthetic process"/>
    <property type="evidence" value="ECO:0007669"/>
    <property type="project" value="TreeGrafter"/>
</dbReference>
<dbReference type="PANTHER" id="PTHR34069:SF2">
    <property type="entry name" value="BETA-KETOACYL-[ACYL-CARRIER-PROTEIN] SYNTHASE III"/>
    <property type="match status" value="1"/>
</dbReference>
<dbReference type="AlphaFoldDB" id="V4Q6I4"/>
<comment type="caution">
    <text evidence="5">The sequence shown here is derived from an EMBL/GenBank/DDBJ whole genome shotgun (WGS) entry which is preliminary data.</text>
</comment>
<dbReference type="RefSeq" id="WP_018080482.1">
    <property type="nucleotide sequence ID" value="NZ_AQWM01000002.1"/>
</dbReference>
<dbReference type="EMBL" id="AWGB01000008">
    <property type="protein sequence ID" value="ESQ93450.1"/>
    <property type="molecule type" value="Genomic_DNA"/>
</dbReference>
<dbReference type="CDD" id="cd00830">
    <property type="entry name" value="KAS_III"/>
    <property type="match status" value="1"/>
</dbReference>
<dbReference type="SUPFAM" id="SSF53901">
    <property type="entry name" value="Thiolase-like"/>
    <property type="match status" value="1"/>
</dbReference>
<protein>
    <recommendedName>
        <fullName evidence="7">3-oxoacyl-ACP synthase</fullName>
    </recommendedName>
</protein>
<evidence type="ECO:0000256" key="1">
    <source>
        <dbReference type="ARBA" id="ARBA00022679"/>
    </source>
</evidence>
<evidence type="ECO:0000313" key="5">
    <source>
        <dbReference type="EMBL" id="ESQ93450.1"/>
    </source>
</evidence>
<dbReference type="Proteomes" id="UP000017837">
    <property type="component" value="Unassembled WGS sequence"/>
</dbReference>
<accession>V4Q6I4</accession>
<evidence type="ECO:0008006" key="7">
    <source>
        <dbReference type="Google" id="ProtNLM"/>
    </source>
</evidence>
<dbReference type="OrthoDB" id="9815506at2"/>
<keyword evidence="2" id="KW-0012">Acyltransferase</keyword>
<dbReference type="Pfam" id="PF08541">
    <property type="entry name" value="ACP_syn_III_C"/>
    <property type="match status" value="1"/>
</dbReference>
<dbReference type="InterPro" id="IPR013747">
    <property type="entry name" value="ACP_syn_III_C"/>
</dbReference>
<keyword evidence="1" id="KW-0808">Transferase</keyword>
<dbReference type="GO" id="GO:0006633">
    <property type="term" value="P:fatty acid biosynthetic process"/>
    <property type="evidence" value="ECO:0007669"/>
    <property type="project" value="InterPro"/>
</dbReference>
<dbReference type="InterPro" id="IPR013751">
    <property type="entry name" value="ACP_syn_III_N"/>
</dbReference>
<dbReference type="InterPro" id="IPR016039">
    <property type="entry name" value="Thiolase-like"/>
</dbReference>
<evidence type="ECO:0000259" key="4">
    <source>
        <dbReference type="Pfam" id="PF08545"/>
    </source>
</evidence>
<evidence type="ECO:0000256" key="2">
    <source>
        <dbReference type="ARBA" id="ARBA00023315"/>
    </source>
</evidence>
<dbReference type="eggNOG" id="COG0332">
    <property type="taxonomic scope" value="Bacteria"/>
</dbReference>